<evidence type="ECO:0000256" key="2">
    <source>
        <dbReference type="ARBA" id="ARBA00022605"/>
    </source>
</evidence>
<dbReference type="InterPro" id="IPR030960">
    <property type="entry name" value="DHQS/DOIS_N"/>
</dbReference>
<dbReference type="InterPro" id="IPR050071">
    <property type="entry name" value="Dehydroquinate_synthase"/>
</dbReference>
<dbReference type="PANTHER" id="PTHR43622:SF7">
    <property type="entry name" value="3-DEHYDROQUINATE SYNTHASE, CHLOROPLASTIC"/>
    <property type="match status" value="1"/>
</dbReference>
<keyword evidence="2" id="KW-0028">Amino-acid biosynthesis</keyword>
<dbReference type="Gene3D" id="1.20.1090.10">
    <property type="entry name" value="Dehydroquinate synthase-like - alpha domain"/>
    <property type="match status" value="1"/>
</dbReference>
<protein>
    <submittedName>
        <fullName evidence="8">3-dehydroquinate synthase</fullName>
        <ecNumber evidence="8">4.2.3.4</ecNumber>
    </submittedName>
</protein>
<keyword evidence="3" id="KW-0520">NAD</keyword>
<evidence type="ECO:0000256" key="3">
    <source>
        <dbReference type="ARBA" id="ARBA00023027"/>
    </source>
</evidence>
<organism evidence="8">
    <name type="scientific">bioreactor metagenome</name>
    <dbReference type="NCBI Taxonomy" id="1076179"/>
    <lineage>
        <taxon>unclassified sequences</taxon>
        <taxon>metagenomes</taxon>
        <taxon>ecological metagenomes</taxon>
    </lineage>
</organism>
<dbReference type="PANTHER" id="PTHR43622">
    <property type="entry name" value="3-DEHYDROQUINATE SYNTHASE"/>
    <property type="match status" value="1"/>
</dbReference>
<keyword evidence="4" id="KW-0057">Aromatic amino acid biosynthesis</keyword>
<evidence type="ECO:0000259" key="6">
    <source>
        <dbReference type="Pfam" id="PF01761"/>
    </source>
</evidence>
<evidence type="ECO:0000256" key="1">
    <source>
        <dbReference type="ARBA" id="ARBA00001911"/>
    </source>
</evidence>
<dbReference type="EC" id="4.2.3.4" evidence="8"/>
<dbReference type="SUPFAM" id="SSF56796">
    <property type="entry name" value="Dehydroquinate synthase-like"/>
    <property type="match status" value="1"/>
</dbReference>
<keyword evidence="5 8" id="KW-0456">Lyase</keyword>
<dbReference type="GO" id="GO:0008652">
    <property type="term" value="P:amino acid biosynthetic process"/>
    <property type="evidence" value="ECO:0007669"/>
    <property type="project" value="UniProtKB-KW"/>
</dbReference>
<name>A0A645ASJ7_9ZZZZ</name>
<proteinExistence type="predicted"/>
<comment type="cofactor">
    <cofactor evidence="1">
        <name>NAD(+)</name>
        <dbReference type="ChEBI" id="CHEBI:57540"/>
    </cofactor>
</comment>
<feature type="domain" description="3-dehydroquinate synthase N-terminal" evidence="6">
    <location>
        <begin position="57"/>
        <end position="168"/>
    </location>
</feature>
<accession>A0A645ASJ7</accession>
<dbReference type="GO" id="GO:0003856">
    <property type="term" value="F:3-dehydroquinate synthase activity"/>
    <property type="evidence" value="ECO:0007669"/>
    <property type="project" value="UniProtKB-EC"/>
</dbReference>
<dbReference type="Pfam" id="PF24621">
    <property type="entry name" value="DHQS_C"/>
    <property type="match status" value="1"/>
</dbReference>
<feature type="domain" description="3-dehydroquinate synthase C-terminal" evidence="7">
    <location>
        <begin position="171"/>
        <end position="249"/>
    </location>
</feature>
<sequence length="249" mass="27412">MELNFNFVFTMENSVKLLTCFSPDEILSLLSRERHVVVIIDSKVKQLYGNYFPYSQIEIDATENNKTLENLSLIADKLMDAGTDRDSFILAVGGGITTDIVGFAASVFYRGVRFGFVPTTLLAQVDASIGGKNGVNSNGYKNILGTITQPQFTLLCPAFLETLPMEEFLGGASEMLKTFVIGDRDSFFKSTALLNGISKRKLQKADVDAIAPYAQKAASIKAAIVERDMYEKGERKQLNLGHTFAHALE</sequence>
<reference evidence="8" key="1">
    <citation type="submission" date="2019-08" db="EMBL/GenBank/DDBJ databases">
        <authorList>
            <person name="Kucharzyk K."/>
            <person name="Murdoch R.W."/>
            <person name="Higgins S."/>
            <person name="Loffler F."/>
        </authorList>
    </citation>
    <scope>NUCLEOTIDE SEQUENCE</scope>
</reference>
<dbReference type="InterPro" id="IPR056179">
    <property type="entry name" value="DHQS_C"/>
</dbReference>
<dbReference type="EMBL" id="VSSQ01015557">
    <property type="protein sequence ID" value="MPM56049.1"/>
    <property type="molecule type" value="Genomic_DNA"/>
</dbReference>
<evidence type="ECO:0000256" key="4">
    <source>
        <dbReference type="ARBA" id="ARBA00023141"/>
    </source>
</evidence>
<dbReference type="GO" id="GO:0009073">
    <property type="term" value="P:aromatic amino acid family biosynthetic process"/>
    <property type="evidence" value="ECO:0007669"/>
    <property type="project" value="UniProtKB-KW"/>
</dbReference>
<evidence type="ECO:0000313" key="8">
    <source>
        <dbReference type="EMBL" id="MPM56049.1"/>
    </source>
</evidence>
<dbReference type="Pfam" id="PF01761">
    <property type="entry name" value="DHQ_synthase"/>
    <property type="match status" value="1"/>
</dbReference>
<evidence type="ECO:0000259" key="7">
    <source>
        <dbReference type="Pfam" id="PF24621"/>
    </source>
</evidence>
<dbReference type="CDD" id="cd08195">
    <property type="entry name" value="DHQS"/>
    <property type="match status" value="1"/>
</dbReference>
<comment type="caution">
    <text evidence="8">The sequence shown here is derived from an EMBL/GenBank/DDBJ whole genome shotgun (WGS) entry which is preliminary data.</text>
</comment>
<dbReference type="AlphaFoldDB" id="A0A645ASJ7"/>
<evidence type="ECO:0000256" key="5">
    <source>
        <dbReference type="ARBA" id="ARBA00023239"/>
    </source>
</evidence>
<dbReference type="Gene3D" id="3.40.50.1970">
    <property type="match status" value="1"/>
</dbReference>
<gene>
    <name evidence="8" type="primary">aroB_26</name>
    <name evidence="8" type="ORF">SDC9_102848</name>
</gene>